<evidence type="ECO:0000256" key="2">
    <source>
        <dbReference type="ARBA" id="ARBA00022769"/>
    </source>
</evidence>
<dbReference type="InterPro" id="IPR035901">
    <property type="entry name" value="GIY-YIG_endonuc_sf"/>
</dbReference>
<dbReference type="InterPro" id="IPR000305">
    <property type="entry name" value="GIY-YIG_endonuc"/>
</dbReference>
<keyword evidence="4" id="KW-0267">Excision nuclease</keyword>
<dbReference type="Proteomes" id="UP000000420">
    <property type="component" value="Chromosome"/>
</dbReference>
<accession>A0A0H2X636</accession>
<evidence type="ECO:0000256" key="6">
    <source>
        <dbReference type="ARBA" id="ARBA00023236"/>
    </source>
</evidence>
<feature type="domain" description="GIY-YIG" evidence="10">
    <location>
        <begin position="32"/>
        <end position="107"/>
    </location>
</feature>
<dbReference type="AlphaFoldDB" id="A0A0H2X636"/>
<organism evidence="11 12">
    <name type="scientific">Xanthomonas campestris pv. campestris (strain 8004)</name>
    <dbReference type="NCBI Taxonomy" id="314565"/>
    <lineage>
        <taxon>Bacteria</taxon>
        <taxon>Pseudomonadati</taxon>
        <taxon>Pseudomonadota</taxon>
        <taxon>Gammaproteobacteria</taxon>
        <taxon>Lysobacterales</taxon>
        <taxon>Lysobacteraceae</taxon>
        <taxon>Xanthomonas</taxon>
    </lineage>
</organism>
<evidence type="ECO:0000256" key="1">
    <source>
        <dbReference type="ARBA" id="ARBA00022763"/>
    </source>
</evidence>
<keyword evidence="1" id="KW-0227">DNA damage</keyword>
<keyword evidence="2" id="KW-0228">DNA excision</keyword>
<keyword evidence="5" id="KW-0234">DNA repair</keyword>
<reference evidence="11 12" key="1">
    <citation type="journal article" date="2005" name="Genome Res.">
        <title>Comparative and functional genomic analyses of the pathogenicity of phytopathogen Xanthomonas campestris pv. campestris.</title>
        <authorList>
            <person name="Qian W."/>
            <person name="Jia Y."/>
            <person name="Ren S.X."/>
            <person name="He Y.Q."/>
            <person name="Feng J.X."/>
            <person name="Lu L.F."/>
            <person name="Sun Q."/>
            <person name="Ying G."/>
            <person name="Tang D.J."/>
            <person name="Tang H."/>
            <person name="Wu W."/>
            <person name="Hao P."/>
            <person name="Wang L."/>
            <person name="Jiang B.L."/>
            <person name="Zeng S."/>
            <person name="Gu W.Y."/>
            <person name="Lu G."/>
            <person name="Rong L."/>
            <person name="Tian Y."/>
            <person name="Yao Z."/>
            <person name="Fu G."/>
            <person name="Chen B."/>
            <person name="Fang R."/>
            <person name="Qiang B."/>
            <person name="Chen Z."/>
            <person name="Zhao G.P."/>
            <person name="Tang J.L."/>
            <person name="He C."/>
        </authorList>
    </citation>
    <scope>NUCLEOTIDE SEQUENCE [LARGE SCALE GENOMIC DNA]</scope>
    <source>
        <strain evidence="11 12">8004</strain>
    </source>
</reference>
<dbReference type="RefSeq" id="WP_011037569.1">
    <property type="nucleotide sequence ID" value="NC_007086.1"/>
</dbReference>
<evidence type="ECO:0000313" key="11">
    <source>
        <dbReference type="EMBL" id="AAY48750.1"/>
    </source>
</evidence>
<dbReference type="InterPro" id="IPR047296">
    <property type="entry name" value="GIY-YIG_UvrC_Cho"/>
</dbReference>
<dbReference type="GO" id="GO:0009380">
    <property type="term" value="C:excinuclease repair complex"/>
    <property type="evidence" value="ECO:0007669"/>
    <property type="project" value="TreeGrafter"/>
</dbReference>
<evidence type="ECO:0000256" key="5">
    <source>
        <dbReference type="ARBA" id="ARBA00023204"/>
    </source>
</evidence>
<gene>
    <name evidence="11" type="ordered locus">XC_1684</name>
</gene>
<dbReference type="GO" id="GO:0006289">
    <property type="term" value="P:nucleotide-excision repair"/>
    <property type="evidence" value="ECO:0007669"/>
    <property type="project" value="InterPro"/>
</dbReference>
<protein>
    <recommendedName>
        <fullName evidence="7">Excinuclease cho</fullName>
    </recommendedName>
    <alternativeName>
        <fullName evidence="9">Endonuclease cho</fullName>
    </alternativeName>
    <alternativeName>
        <fullName evidence="8">UvrC homolog protein</fullName>
    </alternativeName>
</protein>
<dbReference type="NCBIfam" id="NF007833">
    <property type="entry name" value="PRK10545.1"/>
    <property type="match status" value="1"/>
</dbReference>
<dbReference type="Gene3D" id="3.40.1440.10">
    <property type="entry name" value="GIY-YIG endonuclease"/>
    <property type="match status" value="1"/>
</dbReference>
<evidence type="ECO:0000256" key="9">
    <source>
        <dbReference type="ARBA" id="ARBA00042732"/>
    </source>
</evidence>
<dbReference type="EMBL" id="CP000050">
    <property type="protein sequence ID" value="AAY48750.1"/>
    <property type="molecule type" value="Genomic_DNA"/>
</dbReference>
<evidence type="ECO:0000313" key="12">
    <source>
        <dbReference type="Proteomes" id="UP000000420"/>
    </source>
</evidence>
<dbReference type="PROSITE" id="PS50164">
    <property type="entry name" value="GIY_YIG"/>
    <property type="match status" value="1"/>
</dbReference>
<dbReference type="GO" id="GO:0016787">
    <property type="term" value="F:hydrolase activity"/>
    <property type="evidence" value="ECO:0007669"/>
    <property type="project" value="UniProtKB-KW"/>
</dbReference>
<dbReference type="GO" id="GO:0009432">
    <property type="term" value="P:SOS response"/>
    <property type="evidence" value="ECO:0007669"/>
    <property type="project" value="UniProtKB-KW"/>
</dbReference>
<keyword evidence="6" id="KW-0742">SOS response</keyword>
<keyword evidence="3" id="KW-0378">Hydrolase</keyword>
<proteinExistence type="predicted"/>
<evidence type="ECO:0000256" key="7">
    <source>
        <dbReference type="ARBA" id="ARBA00040756"/>
    </source>
</evidence>
<dbReference type="SMART" id="SM00465">
    <property type="entry name" value="GIYc"/>
    <property type="match status" value="1"/>
</dbReference>
<evidence type="ECO:0000256" key="4">
    <source>
        <dbReference type="ARBA" id="ARBA00022881"/>
    </source>
</evidence>
<dbReference type="PANTHER" id="PTHR30562:SF10">
    <property type="entry name" value="EXCINUCLEASE CHO"/>
    <property type="match status" value="1"/>
</dbReference>
<dbReference type="KEGG" id="xcb:XC_1684"/>
<dbReference type="HOGENOM" id="CLU_054721_1_0_6"/>
<dbReference type="SUPFAM" id="SSF82771">
    <property type="entry name" value="GIY-YIG endonuclease"/>
    <property type="match status" value="1"/>
</dbReference>
<sequence length="285" mass="32354">MVGRAERAKRSWGAPDYTYPEHLRAELDTLPATPGVYLFHGQSSTLPLYIGKSIHLRNRVMDHFRNAAEASLLRQTRSIQVIEMAGDIGAQLLESQLIKTLRPLYNQKLRRIPRQFSIRLYRGEVSIEHSGEIDPAAAPWLYGLYSSPRAAKETLRRLADQHHLCYGLLGLERLQAGRPCFRAMLKRCSGACHGAEPLDAHEERLRSVLQHLEQAAWPFPGAIALKEQGAQRTQFHVLRDWHYLGSATSLAGARRLQATPGAFDRDCYRILRKYLETQLHCVSLL</sequence>
<name>A0A0H2X636_XANC8</name>
<dbReference type="GO" id="GO:0004518">
    <property type="term" value="F:nuclease activity"/>
    <property type="evidence" value="ECO:0007669"/>
    <property type="project" value="UniProtKB-KW"/>
</dbReference>
<evidence type="ECO:0000256" key="3">
    <source>
        <dbReference type="ARBA" id="ARBA00022801"/>
    </source>
</evidence>
<evidence type="ECO:0000259" key="10">
    <source>
        <dbReference type="PROSITE" id="PS50164"/>
    </source>
</evidence>
<dbReference type="PANTHER" id="PTHR30562">
    <property type="entry name" value="UVRC/OXIDOREDUCTASE"/>
    <property type="match status" value="1"/>
</dbReference>
<dbReference type="CDD" id="cd10434">
    <property type="entry name" value="GIY-YIG_UvrC_Cho"/>
    <property type="match status" value="1"/>
</dbReference>
<dbReference type="InterPro" id="IPR050066">
    <property type="entry name" value="UvrABC_protein_C"/>
</dbReference>
<evidence type="ECO:0000256" key="8">
    <source>
        <dbReference type="ARBA" id="ARBA00042138"/>
    </source>
</evidence>